<comment type="similarity">
    <text evidence="1">Belongs to the tpcK family.</text>
</comment>
<dbReference type="Proteomes" id="UP001175353">
    <property type="component" value="Unassembled WGS sequence"/>
</dbReference>
<reference evidence="4" key="2">
    <citation type="submission" date="2023-06" db="EMBL/GenBank/DDBJ databases">
        <title>Black Yeasts Isolated from many extreme environments.</title>
        <authorList>
            <person name="Coleine C."/>
            <person name="Stajich J.E."/>
            <person name="Selbmann L."/>
        </authorList>
    </citation>
    <scope>NUCLEOTIDE SEQUENCE</scope>
    <source>
        <strain evidence="4">CCFEE 5200</strain>
    </source>
</reference>
<reference evidence="3" key="1">
    <citation type="submission" date="2021-12" db="EMBL/GenBank/DDBJ databases">
        <title>Black yeast isolated from Biological Soil Crust.</title>
        <authorList>
            <person name="Kurbessoian T."/>
        </authorList>
    </citation>
    <scope>NUCLEOTIDE SEQUENCE</scope>
    <source>
        <strain evidence="3">CCFEE 5208</strain>
    </source>
</reference>
<name>A0AAN6JE18_9PEZI</name>
<accession>A0AAN6JE18</accession>
<protein>
    <recommendedName>
        <fullName evidence="2">EthD domain-containing protein</fullName>
    </recommendedName>
</protein>
<evidence type="ECO:0000313" key="6">
    <source>
        <dbReference type="Proteomes" id="UP001175353"/>
    </source>
</evidence>
<keyword evidence="6" id="KW-1185">Reference proteome</keyword>
<evidence type="ECO:0000313" key="4">
    <source>
        <dbReference type="EMBL" id="KAK0998641.1"/>
    </source>
</evidence>
<dbReference type="GO" id="GO:0016491">
    <property type="term" value="F:oxidoreductase activity"/>
    <property type="evidence" value="ECO:0007669"/>
    <property type="project" value="InterPro"/>
</dbReference>
<evidence type="ECO:0000256" key="1">
    <source>
        <dbReference type="ARBA" id="ARBA00005986"/>
    </source>
</evidence>
<comment type="caution">
    <text evidence="3">The sequence shown here is derived from an EMBL/GenBank/DDBJ whole genome shotgun (WGS) entry which is preliminary data.</text>
</comment>
<dbReference type="EMBL" id="JAUJLE010000042">
    <property type="protein sequence ID" value="KAK0998641.1"/>
    <property type="molecule type" value="Genomic_DNA"/>
</dbReference>
<gene>
    <name evidence="3" type="ORF">LTR82_003010</name>
    <name evidence="4" type="ORF">LTR91_006291</name>
</gene>
<dbReference type="Proteomes" id="UP001168146">
    <property type="component" value="Unassembled WGS sequence"/>
</dbReference>
<evidence type="ECO:0000259" key="2">
    <source>
        <dbReference type="Pfam" id="PF07110"/>
    </source>
</evidence>
<feature type="domain" description="EthD" evidence="2">
    <location>
        <begin position="50"/>
        <end position="141"/>
    </location>
</feature>
<proteinExistence type="inferred from homology"/>
<dbReference type="Pfam" id="PF07110">
    <property type="entry name" value="EthD"/>
    <property type="match status" value="1"/>
</dbReference>
<dbReference type="Gene3D" id="3.30.70.100">
    <property type="match status" value="1"/>
</dbReference>
<evidence type="ECO:0000313" key="3">
    <source>
        <dbReference type="EMBL" id="KAK0326263.1"/>
    </source>
</evidence>
<dbReference type="InterPro" id="IPR009799">
    <property type="entry name" value="EthD_dom"/>
</dbReference>
<evidence type="ECO:0000313" key="5">
    <source>
        <dbReference type="Proteomes" id="UP001168146"/>
    </source>
</evidence>
<organism evidence="3 5">
    <name type="scientific">Friedmanniomyces endolithicus</name>
    <dbReference type="NCBI Taxonomy" id="329885"/>
    <lineage>
        <taxon>Eukaryota</taxon>
        <taxon>Fungi</taxon>
        <taxon>Dikarya</taxon>
        <taxon>Ascomycota</taxon>
        <taxon>Pezizomycotina</taxon>
        <taxon>Dothideomycetes</taxon>
        <taxon>Dothideomycetidae</taxon>
        <taxon>Mycosphaerellales</taxon>
        <taxon>Teratosphaeriaceae</taxon>
        <taxon>Friedmanniomyces</taxon>
    </lineage>
</organism>
<dbReference type="EMBL" id="JASUXU010000005">
    <property type="protein sequence ID" value="KAK0326263.1"/>
    <property type="molecule type" value="Genomic_DNA"/>
</dbReference>
<dbReference type="AlphaFoldDB" id="A0AAN6JE18"/>
<sequence length="187" mass="20786">MDPTITPPASTSNDTSQLQTAPHSLAAMSASAKASSNGVLTQNLLKRRAGTTIEGFRKHYIERHGKLAIPWFLANGVTYYAQIHRPLHWTSPSAREKHESTIHLDDWDAIGEVAFAEGYGTFSNAPAYYQEVILPDERRFLLDEAFKHMKVVDADCVGGERIEFIVGGEAVVGYEEWRGVFEEYGGK</sequence>